<evidence type="ECO:0000256" key="1">
    <source>
        <dbReference type="ARBA" id="ARBA00004141"/>
    </source>
</evidence>
<dbReference type="Pfam" id="PF03619">
    <property type="entry name" value="Solute_trans_a"/>
    <property type="match status" value="1"/>
</dbReference>
<evidence type="ECO:0000256" key="2">
    <source>
        <dbReference type="ARBA" id="ARBA00022692"/>
    </source>
</evidence>
<evidence type="ECO:0000256" key="5">
    <source>
        <dbReference type="SAM" id="MobiDB-lite"/>
    </source>
</evidence>
<evidence type="ECO:0000256" key="4">
    <source>
        <dbReference type="ARBA" id="ARBA00023136"/>
    </source>
</evidence>
<accession>A0A2K9YDK9</accession>
<feature type="region of interest" description="Disordered" evidence="5">
    <location>
        <begin position="375"/>
        <end position="408"/>
    </location>
</feature>
<organism evidence="7">
    <name type="scientific">Cladonia uncialis subsp. uncialis</name>
    <dbReference type="NCBI Taxonomy" id="180999"/>
    <lineage>
        <taxon>Eukaryota</taxon>
        <taxon>Fungi</taxon>
        <taxon>Dikarya</taxon>
        <taxon>Ascomycota</taxon>
        <taxon>Pezizomycotina</taxon>
        <taxon>Lecanoromycetes</taxon>
        <taxon>OSLEUM clade</taxon>
        <taxon>Lecanoromycetidae</taxon>
        <taxon>Lecanorales</taxon>
        <taxon>Lecanorineae</taxon>
        <taxon>Cladoniaceae</taxon>
        <taxon>Cladonia</taxon>
    </lineage>
</organism>
<keyword evidence="4 6" id="KW-0472">Membrane</keyword>
<dbReference type="GO" id="GO:0016020">
    <property type="term" value="C:membrane"/>
    <property type="evidence" value="ECO:0007669"/>
    <property type="project" value="UniProtKB-SubCell"/>
</dbReference>
<evidence type="ECO:0008006" key="8">
    <source>
        <dbReference type="Google" id="ProtNLM"/>
    </source>
</evidence>
<comment type="subcellular location">
    <subcellularLocation>
        <location evidence="1">Membrane</location>
        <topology evidence="1">Multi-pass membrane protein</topology>
    </subcellularLocation>
</comment>
<dbReference type="EMBL" id="MG777483">
    <property type="protein sequence ID" value="AUW30933.1"/>
    <property type="molecule type" value="Genomic_DNA"/>
</dbReference>
<reference evidence="7" key="1">
    <citation type="submission" date="2017-12" db="EMBL/GenBank/DDBJ databases">
        <title>Genome Sequencing Reveals a Rich Biosynthetic Potential.</title>
        <authorList>
            <person name="Bertrand R.L."/>
            <person name="Abdel-Hameed M.E."/>
            <person name="Sorensen J.L."/>
        </authorList>
    </citation>
    <scope>NUCLEOTIDE SEQUENCE</scope>
</reference>
<feature type="transmembrane region" description="Helical" evidence="6">
    <location>
        <begin position="72"/>
        <end position="99"/>
    </location>
</feature>
<name>A0A2K9YDK9_CLAUC</name>
<feature type="transmembrane region" description="Helical" evidence="6">
    <location>
        <begin position="266"/>
        <end position="288"/>
    </location>
</feature>
<dbReference type="PANTHER" id="PTHR23423">
    <property type="entry name" value="ORGANIC SOLUTE TRANSPORTER-RELATED"/>
    <property type="match status" value="1"/>
</dbReference>
<dbReference type="InterPro" id="IPR005178">
    <property type="entry name" value="Ostalpha/TMEM184C"/>
</dbReference>
<feature type="transmembrane region" description="Helical" evidence="6">
    <location>
        <begin position="190"/>
        <end position="211"/>
    </location>
</feature>
<feature type="transmembrane region" description="Helical" evidence="6">
    <location>
        <begin position="223"/>
        <end position="246"/>
    </location>
</feature>
<proteinExistence type="predicted"/>
<sequence>MGLLSGEISNSTCPSITTGPQYGAEHIIGSLTFHNVTTILCGAFTIVTFIVSGFSMFLHATHFSNPAEQVKIFRITAIVPAFAFIYFLTGAFLSTAIYLEPWADFYESIALASYFQLLVTFLEPIPERRDAYFDRLEHSSSGGSLTWYHRTRVIVFQYIVFSFLVAVVTDITQAAGVYCANSSRVHFAHIWLTVVVSISVSIAVLRLLAFYKRTKTELNPYRPLIKLGAIKGIVFLTFFQSMIFTILRSTGALNPSARFSYNDINYGIPSILICGEMVVFALFQFYAYSAKPYYADNQLAGKDVRYYGGPLGIKAFIAAANPVDIVQELMQAVMYMMASPRTPKYDTAVRLEPLGYGRAGGNSSAPPPPYVPANATYEGVVAPQREPSPSSMEYRTVDEYTPLPKRQF</sequence>
<keyword evidence="2 6" id="KW-0812">Transmembrane</keyword>
<evidence type="ECO:0000256" key="3">
    <source>
        <dbReference type="ARBA" id="ARBA00022989"/>
    </source>
</evidence>
<evidence type="ECO:0000256" key="6">
    <source>
        <dbReference type="SAM" id="Phobius"/>
    </source>
</evidence>
<dbReference type="AlphaFoldDB" id="A0A2K9YDK9"/>
<evidence type="ECO:0000313" key="7">
    <source>
        <dbReference type="EMBL" id="AUW30933.1"/>
    </source>
</evidence>
<feature type="transmembrane region" description="Helical" evidence="6">
    <location>
        <begin position="36"/>
        <end position="60"/>
    </location>
</feature>
<keyword evidence="3 6" id="KW-1133">Transmembrane helix</keyword>
<dbReference type="SMART" id="SM01417">
    <property type="entry name" value="Solute_trans_a"/>
    <property type="match status" value="1"/>
</dbReference>
<feature type="transmembrane region" description="Helical" evidence="6">
    <location>
        <begin position="155"/>
        <end position="178"/>
    </location>
</feature>
<protein>
    <recommendedName>
        <fullName evidence="8">DUF300-domain-containing protein</fullName>
    </recommendedName>
</protein>
<feature type="transmembrane region" description="Helical" evidence="6">
    <location>
        <begin position="105"/>
        <end position="125"/>
    </location>
</feature>